<dbReference type="Proteomes" id="UP000716291">
    <property type="component" value="Unassembled WGS sequence"/>
</dbReference>
<dbReference type="PROSITE" id="PS50084">
    <property type="entry name" value="KH_TYPE_1"/>
    <property type="match status" value="1"/>
</dbReference>
<gene>
    <name evidence="3" type="ORF">G6F64_011275</name>
</gene>
<dbReference type="AlphaFoldDB" id="A0A9P6WZK7"/>
<evidence type="ECO:0000313" key="4">
    <source>
        <dbReference type="Proteomes" id="UP000716291"/>
    </source>
</evidence>
<dbReference type="Pfam" id="PF00013">
    <property type="entry name" value="KH_1"/>
    <property type="match status" value="1"/>
</dbReference>
<dbReference type="OrthoDB" id="2367755at2759"/>
<dbReference type="GO" id="GO:0003723">
    <property type="term" value="F:RNA binding"/>
    <property type="evidence" value="ECO:0007669"/>
    <property type="project" value="UniProtKB-UniRule"/>
</dbReference>
<evidence type="ECO:0000259" key="2">
    <source>
        <dbReference type="SMART" id="SM00322"/>
    </source>
</evidence>
<keyword evidence="1" id="KW-0694">RNA-binding</keyword>
<dbReference type="InterPro" id="IPR004087">
    <property type="entry name" value="KH_dom"/>
</dbReference>
<accession>A0A9P6WZK7</accession>
<dbReference type="InterPro" id="IPR004088">
    <property type="entry name" value="KH_dom_type_1"/>
</dbReference>
<dbReference type="SMART" id="SM00322">
    <property type="entry name" value="KH"/>
    <property type="match status" value="1"/>
</dbReference>
<feature type="domain" description="K Homology" evidence="2">
    <location>
        <begin position="18"/>
        <end position="84"/>
    </location>
</feature>
<reference evidence="3" key="1">
    <citation type="journal article" date="2020" name="Microb. Genom.">
        <title>Genetic diversity of clinical and environmental Mucorales isolates obtained from an investigation of mucormycosis cases among solid organ transplant recipients.</title>
        <authorList>
            <person name="Nguyen M.H."/>
            <person name="Kaul D."/>
            <person name="Muto C."/>
            <person name="Cheng S.J."/>
            <person name="Richter R.A."/>
            <person name="Bruno V.M."/>
            <person name="Liu G."/>
            <person name="Beyhan S."/>
            <person name="Sundermann A.J."/>
            <person name="Mounaud S."/>
            <person name="Pasculle A.W."/>
            <person name="Nierman W.C."/>
            <person name="Driscoll E."/>
            <person name="Cumbie R."/>
            <person name="Clancy C.J."/>
            <person name="Dupont C.L."/>
        </authorList>
    </citation>
    <scope>NUCLEOTIDE SEQUENCE</scope>
    <source>
        <strain evidence="3">GL11</strain>
    </source>
</reference>
<protein>
    <recommendedName>
        <fullName evidence="2">K Homology domain-containing protein</fullName>
    </recommendedName>
</protein>
<comment type="caution">
    <text evidence="3">The sequence shown here is derived from an EMBL/GenBank/DDBJ whole genome shotgun (WGS) entry which is preliminary data.</text>
</comment>
<dbReference type="InterPro" id="IPR036612">
    <property type="entry name" value="KH_dom_type_1_sf"/>
</dbReference>
<sequence>MDSQRFLEAHQHAQSYIPRITLRAVLPNKHAGAIIGMKGCRVQSMESTYAVKVQMTPVLGRLVMISGSAKNVAKAWKVALMYLADKFPECYEQNPGISFLISKDLVALLKNSLDINLNFEYMARSTHTQLRVKEGTVPRSSERIVHVSIRNMDQLNAFENLVYLLADVTRIYTHLSMSPETTYFIPTGIEDDVYIQNMKDEAIFM</sequence>
<dbReference type="EMBL" id="JAANQT010002669">
    <property type="protein sequence ID" value="KAG1302041.1"/>
    <property type="molecule type" value="Genomic_DNA"/>
</dbReference>
<proteinExistence type="predicted"/>
<keyword evidence="4" id="KW-1185">Reference proteome</keyword>
<evidence type="ECO:0000256" key="1">
    <source>
        <dbReference type="PROSITE-ProRule" id="PRU00117"/>
    </source>
</evidence>
<dbReference type="SUPFAM" id="SSF54791">
    <property type="entry name" value="Eukaryotic type KH-domain (KH-domain type I)"/>
    <property type="match status" value="1"/>
</dbReference>
<evidence type="ECO:0000313" key="3">
    <source>
        <dbReference type="EMBL" id="KAG1302041.1"/>
    </source>
</evidence>
<dbReference type="CDD" id="cd00105">
    <property type="entry name" value="KH-I"/>
    <property type="match status" value="1"/>
</dbReference>
<name>A0A9P6WZK7_RHIOR</name>
<dbReference type="Gene3D" id="3.30.1370.10">
    <property type="entry name" value="K Homology domain, type 1"/>
    <property type="match status" value="1"/>
</dbReference>
<organism evidence="3 4">
    <name type="scientific">Rhizopus oryzae</name>
    <name type="common">Mucormycosis agent</name>
    <name type="synonym">Rhizopus arrhizus var. delemar</name>
    <dbReference type="NCBI Taxonomy" id="64495"/>
    <lineage>
        <taxon>Eukaryota</taxon>
        <taxon>Fungi</taxon>
        <taxon>Fungi incertae sedis</taxon>
        <taxon>Mucoromycota</taxon>
        <taxon>Mucoromycotina</taxon>
        <taxon>Mucoromycetes</taxon>
        <taxon>Mucorales</taxon>
        <taxon>Mucorineae</taxon>
        <taxon>Rhizopodaceae</taxon>
        <taxon>Rhizopus</taxon>
    </lineage>
</organism>